<evidence type="ECO:0000256" key="2">
    <source>
        <dbReference type="SAM" id="SignalP"/>
    </source>
</evidence>
<organism evidence="3 4">
    <name type="scientific">Paenibacillus borealis</name>
    <dbReference type="NCBI Taxonomy" id="160799"/>
    <lineage>
        <taxon>Bacteria</taxon>
        <taxon>Bacillati</taxon>
        <taxon>Bacillota</taxon>
        <taxon>Bacilli</taxon>
        <taxon>Bacillales</taxon>
        <taxon>Paenibacillaceae</taxon>
        <taxon>Paenibacillus</taxon>
    </lineage>
</organism>
<keyword evidence="1" id="KW-0472">Membrane</keyword>
<feature type="transmembrane region" description="Helical" evidence="1">
    <location>
        <begin position="484"/>
        <end position="507"/>
    </location>
</feature>
<dbReference type="RefSeq" id="WP_076110959.1">
    <property type="nucleotide sequence ID" value="NZ_MPTB01000015.1"/>
</dbReference>
<comment type="caution">
    <text evidence="3">The sequence shown here is derived from an EMBL/GenBank/DDBJ whole genome shotgun (WGS) entry which is preliminary data.</text>
</comment>
<reference evidence="3 4" key="1">
    <citation type="submission" date="2016-10" db="EMBL/GenBank/DDBJ databases">
        <title>Paenibacillus species isolates.</title>
        <authorList>
            <person name="Beno S.M."/>
        </authorList>
    </citation>
    <scope>NUCLEOTIDE SEQUENCE [LARGE SCALE GENOMIC DNA]</scope>
    <source>
        <strain evidence="3 4">FSL H7-0744</strain>
    </source>
</reference>
<keyword evidence="4" id="KW-1185">Reference proteome</keyword>
<evidence type="ECO:0000256" key="1">
    <source>
        <dbReference type="SAM" id="Phobius"/>
    </source>
</evidence>
<accession>A0ABX3HBE5</accession>
<gene>
    <name evidence="3" type="ORF">BSK56_13305</name>
</gene>
<evidence type="ECO:0008006" key="5">
    <source>
        <dbReference type="Google" id="ProtNLM"/>
    </source>
</evidence>
<protein>
    <recommendedName>
        <fullName evidence="5">DUF2334 domain-containing protein</fullName>
    </recommendedName>
</protein>
<feature type="signal peptide" evidence="2">
    <location>
        <begin position="1"/>
        <end position="26"/>
    </location>
</feature>
<dbReference type="Proteomes" id="UP000187412">
    <property type="component" value="Unassembled WGS sequence"/>
</dbReference>
<keyword evidence="1" id="KW-0812">Transmembrane</keyword>
<keyword evidence="1" id="KW-1133">Transmembrane helix</keyword>
<evidence type="ECO:0000313" key="3">
    <source>
        <dbReference type="EMBL" id="OMD47521.1"/>
    </source>
</evidence>
<dbReference type="EMBL" id="MPTB01000015">
    <property type="protein sequence ID" value="OMD47521.1"/>
    <property type="molecule type" value="Genomic_DNA"/>
</dbReference>
<proteinExistence type="predicted"/>
<evidence type="ECO:0000313" key="4">
    <source>
        <dbReference type="Proteomes" id="UP000187412"/>
    </source>
</evidence>
<sequence>MNRKRIIGLLLVIFALLLPAPVPVHSAPAPQQTLLLYDSLAKGTPRDGNITELQRLLAAYSTKVTLLSLDEYKQGTLASYSSVITVINSEDLAITNKAYLEDVDNYPGKVLHVGYNIPVKMKQTLQLSTAVFHGQYASLSIEEFSGVSLNVSDMPYIAASKATHAYGSFSFQGGSLQAPYAVSRGQYTYVPYLEKGNFSTIAMAYVLKDWLPSSAVPQTYLVLKEIYPFSDFELLEKTADRLYQNGIPFIASVRPVFGNTGFPAMERYLEALRIVQSRNGSIVVNAPAVRPPISLSDRSLKGKMNGFINVLVAGGIAPLGIGAEGYWTYDKEYAGAGMGFFDSAVLYPDEEARYMEQTDTSAVFASSLYSVTPEFLLSLRHTGKALPQLPLDTAVVVDLPEDDEGLESMLRTVEQSWISFADYKQGAHKVVTDTNTIASVDGVIRMGGKALNVGYAPEVVDSDYQYQKEQVKSFTRLFSAQNQFFIVVIIISLLVFGSLLVVGYRMYRRKYLK</sequence>
<name>A0ABX3HBE5_PAEBO</name>
<feature type="chain" id="PRO_5045146828" description="DUF2334 domain-containing protein" evidence="2">
    <location>
        <begin position="27"/>
        <end position="513"/>
    </location>
</feature>
<keyword evidence="2" id="KW-0732">Signal</keyword>